<keyword evidence="6" id="KW-1185">Reference proteome</keyword>
<proteinExistence type="inferred from homology"/>
<comment type="similarity">
    <text evidence="2">Belongs to the eukaryotic AdoMetDC family.</text>
</comment>
<dbReference type="InterPro" id="IPR048283">
    <property type="entry name" value="AdoMetDC-like"/>
</dbReference>
<dbReference type="PANTHER" id="PTHR11570">
    <property type="entry name" value="S-ADENOSYLMETHIONINE DECARBOXYLASE"/>
    <property type="match status" value="1"/>
</dbReference>
<dbReference type="Pfam" id="PF01536">
    <property type="entry name" value="SAM_decarbox"/>
    <property type="match status" value="1"/>
</dbReference>
<dbReference type="PANTHER" id="PTHR11570:SF0">
    <property type="entry name" value="S-ADENOSYLMETHIONINE DECARBOXYLASE PROENZYME"/>
    <property type="match status" value="1"/>
</dbReference>
<dbReference type="Gene3D" id="3.30.360.50">
    <property type="entry name" value="S-adenosylmethionine decarboxylase"/>
    <property type="match status" value="1"/>
</dbReference>
<evidence type="ECO:0000256" key="2">
    <source>
        <dbReference type="ARBA" id="ARBA00008466"/>
    </source>
</evidence>
<dbReference type="GO" id="GO:0005829">
    <property type="term" value="C:cytosol"/>
    <property type="evidence" value="ECO:0007669"/>
    <property type="project" value="TreeGrafter"/>
</dbReference>
<comment type="caution">
    <text evidence="5">The sequence shown here is derived from an EMBL/GenBank/DDBJ whole genome shotgun (WGS) entry which is preliminary data.</text>
</comment>
<dbReference type="InterPro" id="IPR018166">
    <property type="entry name" value="S-AdoMet_deCO2ase_CS"/>
</dbReference>
<reference evidence="5 6" key="1">
    <citation type="submission" date="2020-04" db="EMBL/GenBank/DDBJ databases">
        <title>Perkinsus chesapeaki whole genome sequence.</title>
        <authorList>
            <person name="Bogema D.R."/>
        </authorList>
    </citation>
    <scope>NUCLEOTIDE SEQUENCE [LARGE SCALE GENOMIC DNA]</scope>
    <source>
        <strain evidence="5">ATCC PRA-425</strain>
    </source>
</reference>
<keyword evidence="4" id="KW-0620">Polyamine biosynthesis</keyword>
<dbReference type="Proteomes" id="UP000591131">
    <property type="component" value="Unassembled WGS sequence"/>
</dbReference>
<dbReference type="GO" id="GO:0008295">
    <property type="term" value="P:spermidine biosynthetic process"/>
    <property type="evidence" value="ECO:0007669"/>
    <property type="project" value="UniProtKB-KW"/>
</dbReference>
<gene>
    <name evidence="5" type="primary">AMD1</name>
    <name evidence="5" type="ORF">FOL47_007199</name>
</gene>
<protein>
    <submittedName>
        <fullName evidence="5">AMP deaminase</fullName>
    </submittedName>
</protein>
<dbReference type="AlphaFoldDB" id="A0A7J6LM22"/>
<dbReference type="InterPro" id="IPR016067">
    <property type="entry name" value="S-AdoMet_deCO2ase_core"/>
</dbReference>
<evidence type="ECO:0000313" key="6">
    <source>
        <dbReference type="Proteomes" id="UP000591131"/>
    </source>
</evidence>
<dbReference type="SUPFAM" id="SSF56276">
    <property type="entry name" value="S-adenosylmethionine decarboxylase"/>
    <property type="match status" value="1"/>
</dbReference>
<evidence type="ECO:0000256" key="4">
    <source>
        <dbReference type="ARBA" id="ARBA00023115"/>
    </source>
</evidence>
<comment type="pathway">
    <text evidence="1">Amine and polyamine biosynthesis; S-adenosylmethioninamine biosynthesis; S-adenosylmethioninamine from S-adenosyl-L-methionine: step 1/1.</text>
</comment>
<dbReference type="PROSITE" id="PS01336">
    <property type="entry name" value="ADOMETDC"/>
    <property type="match status" value="1"/>
</dbReference>
<evidence type="ECO:0000256" key="3">
    <source>
        <dbReference type="ARBA" id="ARBA00023066"/>
    </source>
</evidence>
<dbReference type="UniPathway" id="UPA00331">
    <property type="reaction ID" value="UER00451"/>
</dbReference>
<dbReference type="GO" id="GO:0004014">
    <property type="term" value="F:adenosylmethionine decarboxylase activity"/>
    <property type="evidence" value="ECO:0007669"/>
    <property type="project" value="InterPro"/>
</dbReference>
<dbReference type="Gene3D" id="3.60.90.10">
    <property type="entry name" value="S-adenosylmethionine decarboxylase"/>
    <property type="match status" value="1"/>
</dbReference>
<sequence>MCAANHNNVAGPPGMPEDIKELIRGERSIRQNSMVIDEPAFEGTEKRIEIDFVWSGDELDMGARIISRPMWDKILSLCECTIVSHKALNRFDAYVLSESSLFVYPEKIIIKTCGTTLLLQGLRTLLGNEGDGEAVVESGGMKYHAVNEVGLELEWLFYSRKSFLFPEFQKGVHCSLEDEVRCKFFGNKVCSKTADYMTEISGISDIYPGAKIDAINFTPWNPHRGARELGEIVQTGTKQMTRGQFAVFVYAEMNSIRTGRRVDVRQLYEVDTSNKRVKLRVYENEKEIVIETVSGMSDTMDLVPRRPSSDRVVEGSSPLPALRRAFSARGSASPGLPRLTTNRGEVMARLVVKIGEMLDNDEIFVAEEIMKRFLATADDKDVIMIRKHRVFKRLEGYVNEIDALLLKLVDDRKFELKNSGGGHEGKIKIWLRPSAGSRIFTMRSSGLIHGDFLDVCTAIETAIFPGSAEVISRKEINAFSSVLRASVDVPMVLRKRQVNLEIKWLVNEREGYALLRGKSVPFESTVTPPKRYVEMLMEDIIVLLVPMAQDITFITKLMVADPRANLVGLKLMEITAGRNGVKQMEGLQRRVSKPEKLKEIDPLPRLLRNKLGALKQRRLLPNREKRRSSIELMNAGWVSDTDERLAR</sequence>
<evidence type="ECO:0000256" key="1">
    <source>
        <dbReference type="ARBA" id="ARBA00004911"/>
    </source>
</evidence>
<name>A0A7J6LM22_PERCH</name>
<accession>A0A7J6LM22</accession>
<dbReference type="GO" id="GO:0006597">
    <property type="term" value="P:spermine biosynthetic process"/>
    <property type="evidence" value="ECO:0007669"/>
    <property type="project" value="TreeGrafter"/>
</dbReference>
<organism evidence="5 6">
    <name type="scientific">Perkinsus chesapeaki</name>
    <name type="common">Clam parasite</name>
    <name type="synonym">Perkinsus andrewsi</name>
    <dbReference type="NCBI Taxonomy" id="330153"/>
    <lineage>
        <taxon>Eukaryota</taxon>
        <taxon>Sar</taxon>
        <taxon>Alveolata</taxon>
        <taxon>Perkinsozoa</taxon>
        <taxon>Perkinsea</taxon>
        <taxon>Perkinsida</taxon>
        <taxon>Perkinsidae</taxon>
        <taxon>Perkinsus</taxon>
    </lineage>
</organism>
<dbReference type="OrthoDB" id="1068353at2759"/>
<evidence type="ECO:0000313" key="5">
    <source>
        <dbReference type="EMBL" id="KAF4660324.1"/>
    </source>
</evidence>
<dbReference type="EMBL" id="JAAPAO010000417">
    <property type="protein sequence ID" value="KAF4660324.1"/>
    <property type="molecule type" value="Genomic_DNA"/>
</dbReference>
<keyword evidence="3" id="KW-0745">Spermidine biosynthesis</keyword>